<accession>A0A9P5NBL2</accession>
<keyword evidence="3" id="KW-0862">Zinc</keyword>
<dbReference type="AlphaFoldDB" id="A0A9P5NBL2"/>
<dbReference type="PANTHER" id="PTHR14677:SF20">
    <property type="entry name" value="ZINC FINGER AN1-TYPE CONTAINING 2A-RELATED"/>
    <property type="match status" value="1"/>
</dbReference>
<dbReference type="SUPFAM" id="SSF118310">
    <property type="entry name" value="AN1-like Zinc finger"/>
    <property type="match status" value="2"/>
</dbReference>
<sequence length="251" mass="28120">MDLPQIGAHCSLPSCNLLDFLPITCRCNQSFCSEHISPDLHECPAFSRRVESTKSSDPLPRCFLDGCQRPRLRNYTNAIDETCSHCHQSFCAEHRHPDTHMCPTSPAQAKPTPSLKPRVPGKFKLPPRKAPSDPIKFAQWQKMELMKMRHRAAPGDPRDKGASPPPDERIHVKILTEQAERMFWFRKTIVAGRALDLLVAQLGLSFPADQALKLGTVSGSDDEQCPILLQNDQLLVKQVEDGNCLSIYSTL</sequence>
<dbReference type="InterPro" id="IPR035896">
    <property type="entry name" value="AN1-like_Znf"/>
</dbReference>
<dbReference type="PROSITE" id="PS51039">
    <property type="entry name" value="ZF_AN1"/>
    <property type="match status" value="1"/>
</dbReference>
<keyword evidence="8" id="KW-1185">Reference proteome</keyword>
<gene>
    <name evidence="7" type="ORF">CPB84DRAFT_1715087</name>
</gene>
<dbReference type="EMBL" id="JADNYJ010000181">
    <property type="protein sequence ID" value="KAF8876513.1"/>
    <property type="molecule type" value="Genomic_DNA"/>
</dbReference>
<comment type="caution">
    <text evidence="7">The sequence shown here is derived from an EMBL/GenBank/DDBJ whole genome shotgun (WGS) entry which is preliminary data.</text>
</comment>
<dbReference type="OrthoDB" id="431929at2759"/>
<keyword evidence="2 4" id="KW-0863">Zinc-finger</keyword>
<evidence type="ECO:0000256" key="3">
    <source>
        <dbReference type="ARBA" id="ARBA00022833"/>
    </source>
</evidence>
<evidence type="ECO:0000256" key="5">
    <source>
        <dbReference type="SAM" id="MobiDB-lite"/>
    </source>
</evidence>
<dbReference type="SMART" id="SM00154">
    <property type="entry name" value="ZnF_AN1"/>
    <property type="match status" value="2"/>
</dbReference>
<feature type="region of interest" description="Disordered" evidence="5">
    <location>
        <begin position="102"/>
        <end position="131"/>
    </location>
</feature>
<organism evidence="7 8">
    <name type="scientific">Gymnopilus junonius</name>
    <name type="common">Spectacular rustgill mushroom</name>
    <name type="synonym">Gymnopilus spectabilis subsp. junonius</name>
    <dbReference type="NCBI Taxonomy" id="109634"/>
    <lineage>
        <taxon>Eukaryota</taxon>
        <taxon>Fungi</taxon>
        <taxon>Dikarya</taxon>
        <taxon>Basidiomycota</taxon>
        <taxon>Agaricomycotina</taxon>
        <taxon>Agaricomycetes</taxon>
        <taxon>Agaricomycetidae</taxon>
        <taxon>Agaricales</taxon>
        <taxon>Agaricineae</taxon>
        <taxon>Hymenogastraceae</taxon>
        <taxon>Gymnopilus</taxon>
    </lineage>
</organism>
<evidence type="ECO:0000256" key="4">
    <source>
        <dbReference type="PROSITE-ProRule" id="PRU00449"/>
    </source>
</evidence>
<name>A0A9P5NBL2_GYMJU</name>
<reference evidence="7" key="1">
    <citation type="submission" date="2020-11" db="EMBL/GenBank/DDBJ databases">
        <authorList>
            <consortium name="DOE Joint Genome Institute"/>
            <person name="Ahrendt S."/>
            <person name="Riley R."/>
            <person name="Andreopoulos W."/>
            <person name="LaButti K."/>
            <person name="Pangilinan J."/>
            <person name="Ruiz-duenas F.J."/>
            <person name="Barrasa J.M."/>
            <person name="Sanchez-Garcia M."/>
            <person name="Camarero S."/>
            <person name="Miyauchi S."/>
            <person name="Serrano A."/>
            <person name="Linde D."/>
            <person name="Babiker R."/>
            <person name="Drula E."/>
            <person name="Ayuso-Fernandez I."/>
            <person name="Pacheco R."/>
            <person name="Padilla G."/>
            <person name="Ferreira P."/>
            <person name="Barriuso J."/>
            <person name="Kellner H."/>
            <person name="Castanera R."/>
            <person name="Alfaro M."/>
            <person name="Ramirez L."/>
            <person name="Pisabarro A.G."/>
            <person name="Kuo A."/>
            <person name="Tritt A."/>
            <person name="Lipzen A."/>
            <person name="He G."/>
            <person name="Yan M."/>
            <person name="Ng V."/>
            <person name="Cullen D."/>
            <person name="Martin F."/>
            <person name="Rosso M.-N."/>
            <person name="Henrissat B."/>
            <person name="Hibbett D."/>
            <person name="Martinez A.T."/>
            <person name="Grigoriev I.V."/>
        </authorList>
    </citation>
    <scope>NUCLEOTIDE SEQUENCE</scope>
    <source>
        <strain evidence="7">AH 44721</strain>
    </source>
</reference>
<dbReference type="Gene3D" id="4.10.1110.10">
    <property type="entry name" value="AN1-like Zinc finger"/>
    <property type="match status" value="2"/>
</dbReference>
<evidence type="ECO:0000313" key="8">
    <source>
        <dbReference type="Proteomes" id="UP000724874"/>
    </source>
</evidence>
<dbReference type="Pfam" id="PF01428">
    <property type="entry name" value="zf-AN1"/>
    <property type="match status" value="2"/>
</dbReference>
<proteinExistence type="predicted"/>
<dbReference type="GO" id="GO:0008270">
    <property type="term" value="F:zinc ion binding"/>
    <property type="evidence" value="ECO:0007669"/>
    <property type="project" value="UniProtKB-KW"/>
</dbReference>
<feature type="domain" description="AN1-type" evidence="6">
    <location>
        <begin position="4"/>
        <end position="51"/>
    </location>
</feature>
<dbReference type="Proteomes" id="UP000724874">
    <property type="component" value="Unassembled WGS sequence"/>
</dbReference>
<evidence type="ECO:0000256" key="1">
    <source>
        <dbReference type="ARBA" id="ARBA00022723"/>
    </source>
</evidence>
<evidence type="ECO:0000256" key="2">
    <source>
        <dbReference type="ARBA" id="ARBA00022771"/>
    </source>
</evidence>
<dbReference type="GO" id="GO:0005737">
    <property type="term" value="C:cytoplasm"/>
    <property type="evidence" value="ECO:0007669"/>
    <property type="project" value="TreeGrafter"/>
</dbReference>
<evidence type="ECO:0000313" key="7">
    <source>
        <dbReference type="EMBL" id="KAF8876513.1"/>
    </source>
</evidence>
<dbReference type="PANTHER" id="PTHR14677">
    <property type="entry name" value="ARSENITE INDUCUBLE RNA ASSOCIATED PROTEIN AIP-1-RELATED"/>
    <property type="match status" value="1"/>
</dbReference>
<keyword evidence="1" id="KW-0479">Metal-binding</keyword>
<evidence type="ECO:0000259" key="6">
    <source>
        <dbReference type="PROSITE" id="PS51039"/>
    </source>
</evidence>
<dbReference type="InterPro" id="IPR000058">
    <property type="entry name" value="Znf_AN1"/>
</dbReference>
<protein>
    <recommendedName>
        <fullName evidence="6">AN1-type domain-containing protein</fullName>
    </recommendedName>
</protein>